<organism evidence="2 3">
    <name type="scientific">Maribacter stanieri</name>
    <dbReference type="NCBI Taxonomy" id="440514"/>
    <lineage>
        <taxon>Bacteria</taxon>
        <taxon>Pseudomonadati</taxon>
        <taxon>Bacteroidota</taxon>
        <taxon>Flavobacteriia</taxon>
        <taxon>Flavobacteriales</taxon>
        <taxon>Flavobacteriaceae</taxon>
        <taxon>Maribacter</taxon>
    </lineage>
</organism>
<keyword evidence="3" id="KW-1185">Reference proteome</keyword>
<dbReference type="CDD" id="cd00293">
    <property type="entry name" value="USP-like"/>
    <property type="match status" value="1"/>
</dbReference>
<dbReference type="EMBL" id="FOYX01000002">
    <property type="protein sequence ID" value="SFR77034.1"/>
    <property type="molecule type" value="Genomic_DNA"/>
</dbReference>
<name>A0A1I6JDU1_9FLAO</name>
<protein>
    <submittedName>
        <fullName evidence="2">Nucleotide-binding universal stress protein, UspA family</fullName>
    </submittedName>
</protein>
<accession>A0A1I6JDU1</accession>
<gene>
    <name evidence="2" type="ORF">SAMN04488010_2621</name>
</gene>
<dbReference type="Proteomes" id="UP000199462">
    <property type="component" value="Unassembled WGS sequence"/>
</dbReference>
<dbReference type="RefSeq" id="WP_091903430.1">
    <property type="nucleotide sequence ID" value="NZ_FOYX01000002.1"/>
</dbReference>
<sequence>MRNILIPTDFSTAAWNATKYALQLFAESKCVFHFLNAYTPELYSNRLMAGRIAETSKTCSAQLASEKGLQKTIKRIKKEYNNPLHTYKSISTFSMLIDEVREVVVQQHIDFVVMSASGAADDDSIFLGRNTVRILNNVDKCPVLVIPAAVQFTYLQHISLVSEHNHLFNNDELNPVAKLAKEFNCSVEIASLQNAISPRSDLQQLNHVTIGSSLRNIVHKIQALNMDTTLTTTLKKYVDQTNCQLIVLPNGANSYLRNLCNDFIVGKSTFCCNLPMLSLQLSENNISVSQ</sequence>
<dbReference type="Gene3D" id="3.40.50.12370">
    <property type="match status" value="1"/>
</dbReference>
<evidence type="ECO:0000313" key="2">
    <source>
        <dbReference type="EMBL" id="SFR77034.1"/>
    </source>
</evidence>
<dbReference type="STRING" id="440514.SAMN04488010_2621"/>
<dbReference type="SUPFAM" id="SSF52402">
    <property type="entry name" value="Adenine nucleotide alpha hydrolases-like"/>
    <property type="match status" value="1"/>
</dbReference>
<proteinExistence type="predicted"/>
<dbReference type="Pfam" id="PF00582">
    <property type="entry name" value="Usp"/>
    <property type="match status" value="1"/>
</dbReference>
<evidence type="ECO:0000259" key="1">
    <source>
        <dbReference type="Pfam" id="PF00582"/>
    </source>
</evidence>
<reference evidence="3" key="1">
    <citation type="submission" date="2016-10" db="EMBL/GenBank/DDBJ databases">
        <authorList>
            <person name="Varghese N."/>
            <person name="Submissions S."/>
        </authorList>
    </citation>
    <scope>NUCLEOTIDE SEQUENCE [LARGE SCALE GENOMIC DNA]</scope>
    <source>
        <strain evidence="3">DSM 19891</strain>
    </source>
</reference>
<dbReference type="InterPro" id="IPR006016">
    <property type="entry name" value="UspA"/>
</dbReference>
<dbReference type="AlphaFoldDB" id="A0A1I6JDU1"/>
<evidence type="ECO:0000313" key="3">
    <source>
        <dbReference type="Proteomes" id="UP000199462"/>
    </source>
</evidence>
<feature type="domain" description="UspA" evidence="1">
    <location>
        <begin position="1"/>
        <end position="147"/>
    </location>
</feature>